<evidence type="ECO:0000256" key="1">
    <source>
        <dbReference type="SAM" id="Coils"/>
    </source>
</evidence>
<proteinExistence type="predicted"/>
<evidence type="ECO:0000313" key="4">
    <source>
        <dbReference type="Proteomes" id="UP001170364"/>
    </source>
</evidence>
<name>A0AAW7QFA9_9BACT</name>
<reference evidence="3" key="2">
    <citation type="submission" date="2023-01" db="EMBL/GenBank/DDBJ databases">
        <authorList>
            <person name="Uljanovas D."/>
        </authorList>
    </citation>
    <scope>NUCLEOTIDE SEQUENCE</scope>
    <source>
        <strain evidence="3">S41</strain>
    </source>
</reference>
<dbReference type="EMBL" id="JAQJJG010000023">
    <property type="protein sequence ID" value="MDN5124542.1"/>
    <property type="molecule type" value="Genomic_DNA"/>
</dbReference>
<keyword evidence="2" id="KW-0472">Membrane</keyword>
<feature type="transmembrane region" description="Helical" evidence="2">
    <location>
        <begin position="12"/>
        <end position="28"/>
    </location>
</feature>
<protein>
    <submittedName>
        <fullName evidence="3">Uncharacterized protein</fullName>
    </submittedName>
</protein>
<evidence type="ECO:0000313" key="3">
    <source>
        <dbReference type="EMBL" id="MDN5124542.1"/>
    </source>
</evidence>
<keyword evidence="1" id="KW-0175">Coiled coil</keyword>
<dbReference type="AlphaFoldDB" id="A0AAW7QFA9"/>
<evidence type="ECO:0000256" key="2">
    <source>
        <dbReference type="SAM" id="Phobius"/>
    </source>
</evidence>
<accession>A0AAW7QFA9</accession>
<comment type="caution">
    <text evidence="3">The sequence shown here is derived from an EMBL/GenBank/DDBJ whole genome shotgun (WGS) entry which is preliminary data.</text>
</comment>
<gene>
    <name evidence="3" type="ORF">PJV93_11550</name>
</gene>
<sequence>MNPNTIKENLSSFIFVAIIMCGGFYYIIEENKVLQKEKFIINNEKNEIELMKKDLDNKILQGKLDFKDNLKIISDLQKENNSEIQKYEVGINKKDLEIQNLRKIINNKDNEIVNLNISNSELKIDKEKLIKQIEMMNNAEKITSLISEFSKKYSAIDKNTYDRYSDYIQVVREYEGIIGLINTYKLNYEYANFIRNMNKKLYVDK</sequence>
<feature type="coiled-coil region" evidence="1">
    <location>
        <begin position="91"/>
        <end position="139"/>
    </location>
</feature>
<keyword evidence="2" id="KW-1133">Transmembrane helix</keyword>
<reference evidence="3" key="1">
    <citation type="journal article" date="2023" name="Microorganisms">
        <title>Genomic Characterization of Arcobacter butzleri Strains Isolated from Various Sources in Lithuania.</title>
        <authorList>
            <person name="Uljanovas D."/>
            <person name="Golz G."/>
            <person name="Fleischmann S."/>
            <person name="Kudirkiene E."/>
            <person name="Kasetiene N."/>
            <person name="Grineviciene A."/>
            <person name="Tamuleviciene E."/>
            <person name="Aksomaitiene J."/>
            <person name="Alter T."/>
            <person name="Malakauskas M."/>
        </authorList>
    </citation>
    <scope>NUCLEOTIDE SEQUENCE</scope>
    <source>
        <strain evidence="3">S41</strain>
    </source>
</reference>
<keyword evidence="2" id="KW-0812">Transmembrane</keyword>
<organism evidence="3 4">
    <name type="scientific">Aliarcobacter butzleri</name>
    <dbReference type="NCBI Taxonomy" id="28197"/>
    <lineage>
        <taxon>Bacteria</taxon>
        <taxon>Pseudomonadati</taxon>
        <taxon>Campylobacterota</taxon>
        <taxon>Epsilonproteobacteria</taxon>
        <taxon>Campylobacterales</taxon>
        <taxon>Arcobacteraceae</taxon>
        <taxon>Aliarcobacter</taxon>
    </lineage>
</organism>
<dbReference type="Proteomes" id="UP001170364">
    <property type="component" value="Unassembled WGS sequence"/>
</dbReference>
<dbReference type="RefSeq" id="WP_257475980.1">
    <property type="nucleotide sequence ID" value="NZ_JANJYW010000002.1"/>
</dbReference>